<dbReference type="STRING" id="2138.SMSRO_v1c17210"/>
<name>A0A2P6F938_9MOLU</name>
<evidence type="ECO:0000313" key="4">
    <source>
        <dbReference type="EMBL" id="PQM32013.1"/>
    </source>
</evidence>
<dbReference type="EMBL" id="JTLV02000006">
    <property type="protein sequence ID" value="PQM29972.1"/>
    <property type="molecule type" value="Genomic_DNA"/>
</dbReference>
<protein>
    <submittedName>
        <fullName evidence="2">Uncharacterized protein</fullName>
    </submittedName>
</protein>
<keyword evidence="1" id="KW-1133">Transmembrane helix</keyword>
<keyword evidence="5" id="KW-1185">Reference proteome</keyword>
<evidence type="ECO:0000313" key="5">
    <source>
        <dbReference type="Proteomes" id="UP000031565"/>
    </source>
</evidence>
<keyword evidence="1" id="KW-0472">Membrane</keyword>
<dbReference type="RefSeq" id="WP_040093947.1">
    <property type="nucleotide sequence ID" value="NZ_CM020866.1"/>
</dbReference>
<dbReference type="EMBL" id="JTLV02000001">
    <property type="protein sequence ID" value="PQM32013.1"/>
    <property type="molecule type" value="Genomic_DNA"/>
</dbReference>
<proteinExistence type="predicted"/>
<reference evidence="2" key="1">
    <citation type="submission" date="2014-10" db="EMBL/GenBank/DDBJ databases">
        <authorList>
            <person name="Seo M.-J."/>
            <person name="Seok Y.J."/>
            <person name="Cha I.-T."/>
        </authorList>
    </citation>
    <scope>NUCLEOTIDE SEQUENCE</scope>
    <source>
        <strain evidence="2">MSRO</strain>
    </source>
</reference>
<reference evidence="2 5" key="2">
    <citation type="journal article" date="2015" name="MBio">
        <title>Genome sequence of the Drosophila melanogaster male-killing Spiroplasma strain MSRO endosymbiont.</title>
        <authorList>
            <person name="Paredes J.C."/>
            <person name="Herren J.K."/>
            <person name="Schupfer F."/>
            <person name="Marin R."/>
            <person name="Claverol S."/>
            <person name="Kuo C.H."/>
            <person name="Lemaitre B."/>
            <person name="Beven L."/>
        </authorList>
    </citation>
    <scope>NUCLEOTIDE SEQUENCE [LARGE SCALE GENOMIC DNA]</scope>
    <source>
        <strain evidence="2 5">MSRO</strain>
    </source>
</reference>
<keyword evidence="1" id="KW-0812">Transmembrane</keyword>
<comment type="caution">
    <text evidence="2">The sequence shown here is derived from an EMBL/GenBank/DDBJ whole genome shotgun (WGS) entry which is preliminary data.</text>
</comment>
<feature type="transmembrane region" description="Helical" evidence="1">
    <location>
        <begin position="42"/>
        <end position="61"/>
    </location>
</feature>
<accession>A0A2P6F938</accession>
<feature type="transmembrane region" description="Helical" evidence="1">
    <location>
        <begin position="125"/>
        <end position="145"/>
    </location>
</feature>
<evidence type="ECO:0000313" key="3">
    <source>
        <dbReference type="EMBL" id="PQM30068.1"/>
    </source>
</evidence>
<sequence>MKQDKTTWLKGALPWNWFKKDPIPTYNWTHKDIREWERKYKIRSWVVSFYTLIFLALNCWLEYGMIDGIKNKIDWYNYGQYWGNGIAILLTPLFTHGIQGIFVASSKPKVDMKIDIPRLKVSKMGLVFTILPLITLIISLIIIWIDKSKWKKDHLRHCLDCRINPRVIQPRIAKQWNNLDGITEEKLKNIQNENNKELNLK</sequence>
<evidence type="ECO:0000256" key="1">
    <source>
        <dbReference type="SAM" id="Phobius"/>
    </source>
</evidence>
<reference evidence="2" key="3">
    <citation type="submission" date="2017-11" db="EMBL/GenBank/DDBJ databases">
        <title>Cell-free culture of the endosymbiotic bacteria Spiroplasma poulsonii highlights bacterial genes involved in host-symbiont interactions.</title>
        <authorList>
            <person name="Masson F."/>
            <person name="Calderon Copete S.P."/>
            <person name="Schupfer F."/>
            <person name="Garcia-Arraez G."/>
            <person name="Lemaitre B."/>
        </authorList>
    </citation>
    <scope>NUCLEOTIDE SEQUENCE</scope>
    <source>
        <strain evidence="2">MSRO</strain>
    </source>
</reference>
<organism evidence="2 5">
    <name type="scientific">Spiroplasma poulsonii</name>
    <dbReference type="NCBI Taxonomy" id="2138"/>
    <lineage>
        <taxon>Bacteria</taxon>
        <taxon>Bacillati</taxon>
        <taxon>Mycoplasmatota</taxon>
        <taxon>Mollicutes</taxon>
        <taxon>Entomoplasmatales</taxon>
        <taxon>Spiroplasmataceae</taxon>
        <taxon>Spiroplasma</taxon>
    </lineage>
</organism>
<evidence type="ECO:0000313" key="2">
    <source>
        <dbReference type="EMBL" id="PQM29972.1"/>
    </source>
</evidence>
<gene>
    <name evidence="4" type="ORF">SMSRO_SF018870</name>
    <name evidence="3" type="ORF">SMSRO_SF025400</name>
    <name evidence="2" type="ORF">SMSRO_SF028550</name>
</gene>
<dbReference type="AlphaFoldDB" id="A0A2P6F938"/>
<feature type="transmembrane region" description="Helical" evidence="1">
    <location>
        <begin position="81"/>
        <end position="104"/>
    </location>
</feature>
<dbReference type="Proteomes" id="UP000031565">
    <property type="component" value="Unassembled WGS sequence"/>
</dbReference>
<dbReference type="EMBL" id="JTLV02000004">
    <property type="protein sequence ID" value="PQM30068.1"/>
    <property type="molecule type" value="Genomic_DNA"/>
</dbReference>